<dbReference type="OMA" id="WNIEFIS"/>
<proteinExistence type="predicted"/>
<dbReference type="PANTHER" id="PTHR31218">
    <property type="entry name" value="WAT1-RELATED PROTEIN"/>
    <property type="match status" value="1"/>
</dbReference>
<feature type="transmembrane region" description="Helical" evidence="5">
    <location>
        <begin position="62"/>
        <end position="83"/>
    </location>
</feature>
<dbReference type="Proteomes" id="UP000655225">
    <property type="component" value="Unassembled WGS sequence"/>
</dbReference>
<evidence type="ECO:0000256" key="2">
    <source>
        <dbReference type="ARBA" id="ARBA00022692"/>
    </source>
</evidence>
<dbReference type="InterPro" id="IPR030184">
    <property type="entry name" value="WAT1-related"/>
</dbReference>
<keyword evidence="2 5" id="KW-0812">Transmembrane</keyword>
<comment type="subcellular location">
    <subcellularLocation>
        <location evidence="1">Membrane</location>
        <topology evidence="1">Multi-pass membrane protein</topology>
    </subcellularLocation>
</comment>
<dbReference type="SUPFAM" id="SSF103481">
    <property type="entry name" value="Multidrug resistance efflux transporter EmrE"/>
    <property type="match status" value="1"/>
</dbReference>
<feature type="transmembrane region" description="Helical" evidence="5">
    <location>
        <begin position="26"/>
        <end position="47"/>
    </location>
</feature>
<evidence type="ECO:0000256" key="5">
    <source>
        <dbReference type="SAM" id="Phobius"/>
    </source>
</evidence>
<dbReference type="GO" id="GO:0022857">
    <property type="term" value="F:transmembrane transporter activity"/>
    <property type="evidence" value="ECO:0007669"/>
    <property type="project" value="InterPro"/>
</dbReference>
<protein>
    <recommendedName>
        <fullName evidence="8">WAT1-related protein</fullName>
    </recommendedName>
</protein>
<dbReference type="OrthoDB" id="1728340at2759"/>
<dbReference type="InterPro" id="IPR037185">
    <property type="entry name" value="EmrE-like"/>
</dbReference>
<evidence type="ECO:0000313" key="6">
    <source>
        <dbReference type="EMBL" id="KAF8407947.1"/>
    </source>
</evidence>
<reference evidence="6 7" key="1">
    <citation type="submission" date="2020-04" db="EMBL/GenBank/DDBJ databases">
        <title>Plant Genome Project.</title>
        <authorList>
            <person name="Zhang R.-G."/>
        </authorList>
    </citation>
    <scope>NUCLEOTIDE SEQUENCE [LARGE SCALE GENOMIC DNA]</scope>
    <source>
        <strain evidence="6">YNK0</strain>
        <tissue evidence="6">Leaf</tissue>
    </source>
</reference>
<evidence type="ECO:0000313" key="7">
    <source>
        <dbReference type="Proteomes" id="UP000655225"/>
    </source>
</evidence>
<feature type="transmembrane region" description="Helical" evidence="5">
    <location>
        <begin position="116"/>
        <end position="134"/>
    </location>
</feature>
<dbReference type="GO" id="GO:0016020">
    <property type="term" value="C:membrane"/>
    <property type="evidence" value="ECO:0007669"/>
    <property type="project" value="InterPro"/>
</dbReference>
<keyword evidence="3 5" id="KW-1133">Transmembrane helix</keyword>
<dbReference type="AlphaFoldDB" id="A0A834ZSW1"/>
<evidence type="ECO:0000256" key="4">
    <source>
        <dbReference type="ARBA" id="ARBA00023136"/>
    </source>
</evidence>
<evidence type="ECO:0000256" key="3">
    <source>
        <dbReference type="ARBA" id="ARBA00022989"/>
    </source>
</evidence>
<gene>
    <name evidence="6" type="ORF">HHK36_007087</name>
</gene>
<evidence type="ECO:0000256" key="1">
    <source>
        <dbReference type="ARBA" id="ARBA00004141"/>
    </source>
</evidence>
<evidence type="ECO:0008006" key="8">
    <source>
        <dbReference type="Google" id="ProtNLM"/>
    </source>
</evidence>
<keyword evidence="7" id="KW-1185">Reference proteome</keyword>
<organism evidence="6 7">
    <name type="scientific">Tetracentron sinense</name>
    <name type="common">Spur-leaf</name>
    <dbReference type="NCBI Taxonomy" id="13715"/>
    <lineage>
        <taxon>Eukaryota</taxon>
        <taxon>Viridiplantae</taxon>
        <taxon>Streptophyta</taxon>
        <taxon>Embryophyta</taxon>
        <taxon>Tracheophyta</taxon>
        <taxon>Spermatophyta</taxon>
        <taxon>Magnoliopsida</taxon>
        <taxon>Trochodendrales</taxon>
        <taxon>Trochodendraceae</taxon>
        <taxon>Tetracentron</taxon>
    </lineage>
</organism>
<name>A0A834ZSW1_TETSI</name>
<feature type="transmembrane region" description="Helical" evidence="5">
    <location>
        <begin position="90"/>
        <end position="110"/>
    </location>
</feature>
<accession>A0A834ZSW1</accession>
<sequence>MRIRKQTKDELCIFQASIVKEYPAEVIIVFFYSCFLTIQAIILSLIAETDPHAWIVRPDMELVSIIYSGVFMALLSTTIHTWILRLKGPVYVAMFHPLSIVIAVVMGAIFLGDTLYLGSVVGAIIISLGFYAVMWGKAKEEKMGEDCGVRSLESARKVPFLHNNEKEVL</sequence>
<keyword evidence="4 5" id="KW-0472">Membrane</keyword>
<dbReference type="EMBL" id="JABCRI010000004">
    <property type="protein sequence ID" value="KAF8407947.1"/>
    <property type="molecule type" value="Genomic_DNA"/>
</dbReference>
<comment type="caution">
    <text evidence="6">The sequence shown here is derived from an EMBL/GenBank/DDBJ whole genome shotgun (WGS) entry which is preliminary data.</text>
</comment>